<organism evidence="7 8">
    <name type="scientific">Mumia zhuanghuii</name>
    <dbReference type="NCBI Taxonomy" id="2585211"/>
    <lineage>
        <taxon>Bacteria</taxon>
        <taxon>Bacillati</taxon>
        <taxon>Actinomycetota</taxon>
        <taxon>Actinomycetes</taxon>
        <taxon>Propionibacteriales</taxon>
        <taxon>Nocardioidaceae</taxon>
        <taxon>Mumia</taxon>
    </lineage>
</organism>
<dbReference type="InterPro" id="IPR014001">
    <property type="entry name" value="Helicase_ATP-bd"/>
</dbReference>
<dbReference type="EMBL" id="VDFQ02000006">
    <property type="protein sequence ID" value="KAA1419931.1"/>
    <property type="molecule type" value="Genomic_DNA"/>
</dbReference>
<dbReference type="InterPro" id="IPR007502">
    <property type="entry name" value="Helicase-assoc_dom"/>
</dbReference>
<dbReference type="InterPro" id="IPR011545">
    <property type="entry name" value="DEAD/DEAH_box_helicase_dom"/>
</dbReference>
<accession>A0A5Q6RPH8</accession>
<dbReference type="PROSITE" id="PS51192">
    <property type="entry name" value="HELICASE_ATP_BIND_1"/>
    <property type="match status" value="1"/>
</dbReference>
<evidence type="ECO:0000259" key="6">
    <source>
        <dbReference type="PROSITE" id="PS51194"/>
    </source>
</evidence>
<keyword evidence="1" id="KW-0547">Nucleotide-binding</keyword>
<proteinExistence type="predicted"/>
<evidence type="ECO:0000259" key="5">
    <source>
        <dbReference type="PROSITE" id="PS51192"/>
    </source>
</evidence>
<dbReference type="InterPro" id="IPR003593">
    <property type="entry name" value="AAA+_ATPase"/>
</dbReference>
<comment type="caution">
    <text evidence="7">The sequence shown here is derived from an EMBL/GenBank/DDBJ whole genome shotgun (WGS) entry which is preliminary data.</text>
</comment>
<evidence type="ECO:0000313" key="7">
    <source>
        <dbReference type="EMBL" id="KAA1419931.1"/>
    </source>
</evidence>
<keyword evidence="3 7" id="KW-0347">Helicase</keyword>
<dbReference type="CDD" id="cd18791">
    <property type="entry name" value="SF2_C_RHA"/>
    <property type="match status" value="1"/>
</dbReference>
<dbReference type="EC" id="3.6.4.13" evidence="7"/>
<keyword evidence="4" id="KW-0067">ATP-binding</keyword>
<dbReference type="InterPro" id="IPR011709">
    <property type="entry name" value="DEAD-box_helicase_OB_fold"/>
</dbReference>
<dbReference type="NCBIfam" id="TIGR01967">
    <property type="entry name" value="DEAH_box_HrpA"/>
    <property type="match status" value="1"/>
</dbReference>
<dbReference type="InterPro" id="IPR001650">
    <property type="entry name" value="Helicase_C-like"/>
</dbReference>
<dbReference type="GO" id="GO:0003723">
    <property type="term" value="F:RNA binding"/>
    <property type="evidence" value="ECO:0007669"/>
    <property type="project" value="TreeGrafter"/>
</dbReference>
<evidence type="ECO:0000256" key="2">
    <source>
        <dbReference type="ARBA" id="ARBA00022801"/>
    </source>
</evidence>
<dbReference type="PROSITE" id="PS51194">
    <property type="entry name" value="HELICASE_CTER"/>
    <property type="match status" value="1"/>
</dbReference>
<feature type="domain" description="Helicase ATP-binding" evidence="5">
    <location>
        <begin position="91"/>
        <end position="254"/>
    </location>
</feature>
<evidence type="ECO:0000313" key="8">
    <source>
        <dbReference type="Proteomes" id="UP000307768"/>
    </source>
</evidence>
<dbReference type="FunFam" id="1.20.120.1080:FF:000005">
    <property type="entry name" value="ATP-dependent helicase HrpA"/>
    <property type="match status" value="1"/>
</dbReference>
<dbReference type="Proteomes" id="UP000307768">
    <property type="component" value="Unassembled WGS sequence"/>
</dbReference>
<dbReference type="InterPro" id="IPR024590">
    <property type="entry name" value="HrpA_C"/>
</dbReference>
<feature type="domain" description="Helicase C-terminal" evidence="6">
    <location>
        <begin position="283"/>
        <end position="450"/>
    </location>
</feature>
<dbReference type="Gene3D" id="3.40.50.300">
    <property type="entry name" value="P-loop containing nucleotide triphosphate hydrolases"/>
    <property type="match status" value="2"/>
</dbReference>
<sequence length="1298" mass="144765">MRSTCLRGSRMTVGDLRTRLREVTLRDESRLRRSLDRAASQRDAAHRAAQLTDVEKQIVAAEARVARRTASVPALEYPPELPVSERRDDIAAALAEHQVIVVAGETGSGKTTQLPKIALGLGRGVRGTIAHTQPRRIAARSVAARVAEETKTTLGEAVGYAVRFDDRSSRDTLVRVMTDGVLLAEIHDDPLLLRYDTVIVDEAHERSLTIDFLLGYLRRLLPRRPDLKVVITSATIDPERFAEHFADADGRPAPIIEVSGRTYPVEVRYRPLTERADGDVLAAIGDAVDELGRESDGDVLVFLSGEREIRDTADMLRDRKLRRTEILPLYGRLSAAEQHKVFEAHTGRRVVLATNVAETSLTVPGIRYVVDPGTARISRYSQRLKVQRLPIEPISQASANQRAGRSGRTSDGICIRLYAEDDYDARPEFTDPEILRTNLASVMLQMASLDLGPVEDFPFLDPPDQRAVRDGVGLLEELGALTAGAKGMRSSLTEVGRQVAAFPLDPRLARMLVAASSYGVLREMLVIVSALSIQDPRERPLEAQQQADAKHARFTDPTSDFLAYLNLWNFLREQRRELSGNAFRRMVREDYLHFLRIREWQDVHAMLRDQCKGMGLDLNSTPADPDRIHAAALAGLLSHIGLREGETRDYLGARGARFAIFPGSGLAKKPPQWVVAAELVETSRLWARTAAKVEPAWIEQEAAHLLKRSYSEPHWSRRRGAVMAHERVTLYGVPVVADRLVSYGKVDVEVAREIFIRHALVQGEWSTHHPFWKRNADVIAEIEQLEDKVRRRDIRVDDEALFAFYDERVGPGVVSVRHFDSWWKKARHRTPDLLDLTPDDLVRDDAGDVALEAYPTTWESAGLELPLSYAFEPDSEVDGVTVDVPLERLADLDETAFLWGVPGYREELVTALLRGLPKQVRRSFVPAPDVARRLLALPLDSSKPVVDAMSEGLRALTGHVVKPETFDLAGVPKHLRVTFRVLDGDAEVARGKDLDSLRTELRPRLGRTIAAASSSIERDGIMTWDVGTIPTEVTSMSRGHEVTAYPALVDRGTHVDLRVFASPLHAEIASREGVRRLLALNVPSPGAQVAKDLGTRALLVLAGAPYPSTSLLMLDCVLAGIDAVTGRAPVRDAETFGRLREKVRAELYTQTFAVAREVERVIADLGSLRSDLDRYRGSKPEIVRDIEVQLSWLVYDGFVSETGLDQLRHLPRYLRAASHRLQHGDDRTEAEQRHTVQDLEARFYEVVEQLPDVERRSDAVVEARWALEELRVGTFAQRLRTAVSVSPKRVTKLIDAIG</sequence>
<name>A0A5Q6RPH8_9ACTN</name>
<dbReference type="InterPro" id="IPR027417">
    <property type="entry name" value="P-loop_NTPase"/>
</dbReference>
<gene>
    <name evidence="7" type="primary">hrpA</name>
    <name evidence="7" type="ORF">FE697_018730</name>
</gene>
<dbReference type="Pfam" id="PF21010">
    <property type="entry name" value="HA2_C"/>
    <property type="match status" value="1"/>
</dbReference>
<dbReference type="FunFam" id="3.40.50.300:FF:000439">
    <property type="entry name" value="ATP-dependent RNA helicase HrpA"/>
    <property type="match status" value="1"/>
</dbReference>
<dbReference type="SUPFAM" id="SSF52540">
    <property type="entry name" value="P-loop containing nucleoside triphosphate hydrolases"/>
    <property type="match status" value="1"/>
</dbReference>
<dbReference type="SMART" id="SM00490">
    <property type="entry name" value="HELICc"/>
    <property type="match status" value="1"/>
</dbReference>
<dbReference type="GO" id="GO:0003724">
    <property type="term" value="F:RNA helicase activity"/>
    <property type="evidence" value="ECO:0007669"/>
    <property type="project" value="UniProtKB-EC"/>
</dbReference>
<dbReference type="Gene3D" id="1.20.120.1080">
    <property type="match status" value="1"/>
</dbReference>
<dbReference type="InterPro" id="IPR010222">
    <property type="entry name" value="RNA_helicase_HrpA"/>
</dbReference>
<dbReference type="Pfam" id="PF00270">
    <property type="entry name" value="DEAD"/>
    <property type="match status" value="1"/>
</dbReference>
<reference evidence="7 8" key="1">
    <citation type="submission" date="2019-09" db="EMBL/GenBank/DDBJ databases">
        <title>Mumia zhuanghuii sp. nov. isolated from the intestinal contents of plateau pika (Ochotona curzoniae) in the Qinghai-Tibet plateau of China.</title>
        <authorList>
            <person name="Tian Z."/>
        </authorList>
    </citation>
    <scope>NUCLEOTIDE SEQUENCE [LARGE SCALE GENOMIC DNA]</scope>
    <source>
        <strain evidence="8">350</strain>
    </source>
</reference>
<keyword evidence="2 7" id="KW-0378">Hydrolase</keyword>
<dbReference type="SMART" id="SM00487">
    <property type="entry name" value="DEXDc"/>
    <property type="match status" value="1"/>
</dbReference>
<dbReference type="GO" id="GO:0005524">
    <property type="term" value="F:ATP binding"/>
    <property type="evidence" value="ECO:0007669"/>
    <property type="project" value="UniProtKB-KW"/>
</dbReference>
<dbReference type="NCBIfam" id="NF008348">
    <property type="entry name" value="PRK11131.1"/>
    <property type="match status" value="1"/>
</dbReference>
<dbReference type="OrthoDB" id="9805617at2"/>
<dbReference type="PANTHER" id="PTHR18934:SF99">
    <property type="entry name" value="ATP-DEPENDENT RNA HELICASE DHX37-RELATED"/>
    <property type="match status" value="1"/>
</dbReference>
<dbReference type="Pfam" id="PF07717">
    <property type="entry name" value="OB_NTP_bind"/>
    <property type="match status" value="1"/>
</dbReference>
<dbReference type="PANTHER" id="PTHR18934">
    <property type="entry name" value="ATP-DEPENDENT RNA HELICASE"/>
    <property type="match status" value="1"/>
</dbReference>
<evidence type="ECO:0000256" key="4">
    <source>
        <dbReference type="ARBA" id="ARBA00022840"/>
    </source>
</evidence>
<dbReference type="GO" id="GO:0016787">
    <property type="term" value="F:hydrolase activity"/>
    <property type="evidence" value="ECO:0007669"/>
    <property type="project" value="UniProtKB-KW"/>
</dbReference>
<dbReference type="SMART" id="SM00847">
    <property type="entry name" value="HA2"/>
    <property type="match status" value="1"/>
</dbReference>
<dbReference type="Pfam" id="PF11898">
    <property type="entry name" value="DUF3418"/>
    <property type="match status" value="1"/>
</dbReference>
<protein>
    <submittedName>
        <fullName evidence="7">ATP-dependent RNA helicase HrpA</fullName>
        <ecNumber evidence="7">3.6.4.13</ecNumber>
    </submittedName>
</protein>
<dbReference type="SMART" id="SM00382">
    <property type="entry name" value="AAA"/>
    <property type="match status" value="1"/>
</dbReference>
<evidence type="ECO:0000256" key="3">
    <source>
        <dbReference type="ARBA" id="ARBA00022806"/>
    </source>
</evidence>
<dbReference type="Pfam" id="PF00271">
    <property type="entry name" value="Helicase_C"/>
    <property type="match status" value="1"/>
</dbReference>
<evidence type="ECO:0000256" key="1">
    <source>
        <dbReference type="ARBA" id="ARBA00022741"/>
    </source>
</evidence>